<organism evidence="2 3">
    <name type="scientific">Actinokineospora guangxiensis</name>
    <dbReference type="NCBI Taxonomy" id="1490288"/>
    <lineage>
        <taxon>Bacteria</taxon>
        <taxon>Bacillati</taxon>
        <taxon>Actinomycetota</taxon>
        <taxon>Actinomycetes</taxon>
        <taxon>Pseudonocardiales</taxon>
        <taxon>Pseudonocardiaceae</taxon>
        <taxon>Actinokineospora</taxon>
    </lineage>
</organism>
<dbReference type="Gene3D" id="1.10.260.40">
    <property type="entry name" value="lambda repressor-like DNA-binding domains"/>
    <property type="match status" value="1"/>
</dbReference>
<accession>A0ABW0EWW7</accession>
<evidence type="ECO:0000313" key="2">
    <source>
        <dbReference type="EMBL" id="MFC5290406.1"/>
    </source>
</evidence>
<dbReference type="PROSITE" id="PS50943">
    <property type="entry name" value="HTH_CROC1"/>
    <property type="match status" value="1"/>
</dbReference>
<dbReference type="InterPro" id="IPR010982">
    <property type="entry name" value="Lambda_DNA-bd_dom_sf"/>
</dbReference>
<dbReference type="SUPFAM" id="SSF47413">
    <property type="entry name" value="lambda repressor-like DNA-binding domains"/>
    <property type="match status" value="1"/>
</dbReference>
<gene>
    <name evidence="2" type="ORF">ACFPM7_25425</name>
</gene>
<comment type="caution">
    <text evidence="2">The sequence shown here is derived from an EMBL/GenBank/DDBJ whole genome shotgun (WGS) entry which is preliminary data.</text>
</comment>
<feature type="domain" description="HTH cro/C1-type" evidence="1">
    <location>
        <begin position="12"/>
        <end position="67"/>
    </location>
</feature>
<protein>
    <submittedName>
        <fullName evidence="2">Helix-turn-helix domain-containing protein</fullName>
    </submittedName>
</protein>
<reference evidence="3" key="1">
    <citation type="journal article" date="2019" name="Int. J. Syst. Evol. Microbiol.">
        <title>The Global Catalogue of Microorganisms (GCM) 10K type strain sequencing project: providing services to taxonomists for standard genome sequencing and annotation.</title>
        <authorList>
            <consortium name="The Broad Institute Genomics Platform"/>
            <consortium name="The Broad Institute Genome Sequencing Center for Infectious Disease"/>
            <person name="Wu L."/>
            <person name="Ma J."/>
        </authorList>
    </citation>
    <scope>NUCLEOTIDE SEQUENCE [LARGE SCALE GENOMIC DNA]</scope>
    <source>
        <strain evidence="3">CCUG 59778</strain>
    </source>
</reference>
<evidence type="ECO:0000313" key="3">
    <source>
        <dbReference type="Proteomes" id="UP001596157"/>
    </source>
</evidence>
<dbReference type="CDD" id="cd00093">
    <property type="entry name" value="HTH_XRE"/>
    <property type="match status" value="1"/>
</dbReference>
<dbReference type="InterPro" id="IPR001387">
    <property type="entry name" value="Cro/C1-type_HTH"/>
</dbReference>
<dbReference type="SMART" id="SM00530">
    <property type="entry name" value="HTH_XRE"/>
    <property type="match status" value="1"/>
</dbReference>
<dbReference type="EMBL" id="JBHSKF010000016">
    <property type="protein sequence ID" value="MFC5290406.1"/>
    <property type="molecule type" value="Genomic_DNA"/>
</dbReference>
<keyword evidence="3" id="KW-1185">Reference proteome</keyword>
<evidence type="ECO:0000259" key="1">
    <source>
        <dbReference type="PROSITE" id="PS50943"/>
    </source>
</evidence>
<dbReference type="Proteomes" id="UP001596157">
    <property type="component" value="Unassembled WGS sequence"/>
</dbReference>
<proteinExistence type="predicted"/>
<dbReference type="RefSeq" id="WP_378250297.1">
    <property type="nucleotide sequence ID" value="NZ_JBHSKF010000016.1"/>
</dbReference>
<name>A0ABW0EWW7_9PSEU</name>
<dbReference type="Pfam" id="PF13560">
    <property type="entry name" value="HTH_31"/>
    <property type="match status" value="1"/>
</dbReference>
<sequence>MNLDDSSIGRRVREVRSWRKISVRVLAGLAGMSPGQLSRIERGLRPVTKRATLEALAAALRVDPAELVGKPYPPSDEQSAAARSAVGTLLDALEWRLGESPETPSRPWAAVQADLDRQERLRLGGDLAGQAELVPALVLDLLAAVAVPAQRRAALLALLRLYDNLGGLLLALGAPGGTLLAVDRVRQVAEQLDDPVWLAVAEWSRVQRHRGMNRERQYRLAVGALDRAPATHPETVGMLHLTAALSSAVLGDVDRVTTHLAEAEAVAAAMDADVSPWPGAGMMLFGRTNVAIWRATIGAEIGEHAWVHDQAAPGLAGISVNRQASYWVDVGRTLLADRHRRGQGLAALLRAESVAPQHVRHNGYAREAVVNLLGGGAPSGAARDLRGLAWRMGIAPTG</sequence>